<dbReference type="OrthoDB" id="370480at2"/>
<protein>
    <submittedName>
        <fullName evidence="2">PilZ domain-containing protein</fullName>
    </submittedName>
</protein>
<evidence type="ECO:0000259" key="1">
    <source>
        <dbReference type="Pfam" id="PF07238"/>
    </source>
</evidence>
<reference evidence="2 3" key="1">
    <citation type="submission" date="2019-06" db="EMBL/GenBank/DDBJ databases">
        <title>Desulfobotulus mexicanus sp. nov., a novel sulfate-reducing bacterium isolated from the sediment of an alkaline crater lake in Mexico.</title>
        <authorList>
            <person name="Hirschler-Rea A."/>
        </authorList>
    </citation>
    <scope>NUCLEOTIDE SEQUENCE [LARGE SCALE GENOMIC DNA]</scope>
    <source>
        <strain evidence="2 3">PAR22N</strain>
    </source>
</reference>
<keyword evidence="3" id="KW-1185">Reference proteome</keyword>
<dbReference type="AlphaFoldDB" id="A0A5Q4VEX5"/>
<comment type="caution">
    <text evidence="2">The sequence shown here is derived from an EMBL/GenBank/DDBJ whole genome shotgun (WGS) entry which is preliminary data.</text>
</comment>
<proteinExistence type="predicted"/>
<dbReference type="EMBL" id="VDMB01000001">
    <property type="protein sequence ID" value="TYT76239.1"/>
    <property type="molecule type" value="Genomic_DNA"/>
</dbReference>
<dbReference type="RefSeq" id="WP_139445402.1">
    <property type="nucleotide sequence ID" value="NZ_VDMB01000001.1"/>
</dbReference>
<dbReference type="InterPro" id="IPR009875">
    <property type="entry name" value="PilZ_domain"/>
</dbReference>
<dbReference type="Gene3D" id="2.40.10.220">
    <property type="entry name" value="predicted glycosyltransferase like domains"/>
    <property type="match status" value="1"/>
</dbReference>
<feature type="domain" description="PilZ" evidence="1">
    <location>
        <begin position="10"/>
        <end position="108"/>
    </location>
</feature>
<name>A0A5Q4VEX5_9BACT</name>
<gene>
    <name evidence="2" type="ORF">FIM25_01420</name>
</gene>
<evidence type="ECO:0000313" key="2">
    <source>
        <dbReference type="EMBL" id="TYT76239.1"/>
    </source>
</evidence>
<dbReference type="GO" id="GO:0035438">
    <property type="term" value="F:cyclic-di-GMP binding"/>
    <property type="evidence" value="ECO:0007669"/>
    <property type="project" value="InterPro"/>
</dbReference>
<dbReference type="Pfam" id="PF07238">
    <property type="entry name" value="PilZ"/>
    <property type="match status" value="1"/>
</dbReference>
<sequence length="118" mass="13311">MVETVDGMGERRRMKRVAFETEVRLHVGEHEIRVEGSSLDLSQKGVFVATEVPLKEGTECRVEIQLSGMEEPIRLFMKGKIARIVNKGVGVEFFEMDLETFTHLRNVVLYNSDNGGGL</sequence>
<accession>A0A5Q4VEX5</accession>
<evidence type="ECO:0000313" key="3">
    <source>
        <dbReference type="Proteomes" id="UP000321899"/>
    </source>
</evidence>
<dbReference type="Proteomes" id="UP000321899">
    <property type="component" value="Unassembled WGS sequence"/>
</dbReference>
<dbReference type="SUPFAM" id="SSF141371">
    <property type="entry name" value="PilZ domain-like"/>
    <property type="match status" value="1"/>
</dbReference>
<organism evidence="2 3">
    <name type="scientific">Desulfobotulus mexicanus</name>
    <dbReference type="NCBI Taxonomy" id="2586642"/>
    <lineage>
        <taxon>Bacteria</taxon>
        <taxon>Pseudomonadati</taxon>
        <taxon>Thermodesulfobacteriota</taxon>
        <taxon>Desulfobacteria</taxon>
        <taxon>Desulfobacterales</taxon>
        <taxon>Desulfobacteraceae</taxon>
        <taxon>Desulfobotulus</taxon>
    </lineage>
</organism>